<dbReference type="RefSeq" id="XP_060420677.1">
    <property type="nucleotide sequence ID" value="XM_060556321.1"/>
</dbReference>
<organism evidence="1 2">
    <name type="scientific">Colletotrichum navitas</name>
    <dbReference type="NCBI Taxonomy" id="681940"/>
    <lineage>
        <taxon>Eukaryota</taxon>
        <taxon>Fungi</taxon>
        <taxon>Dikarya</taxon>
        <taxon>Ascomycota</taxon>
        <taxon>Pezizomycotina</taxon>
        <taxon>Sordariomycetes</taxon>
        <taxon>Hypocreomycetidae</taxon>
        <taxon>Glomerellales</taxon>
        <taxon>Glomerellaceae</taxon>
        <taxon>Colletotrichum</taxon>
        <taxon>Colletotrichum graminicola species complex</taxon>
    </lineage>
</organism>
<protein>
    <submittedName>
        <fullName evidence="1">Uncharacterized protein</fullName>
    </submittedName>
</protein>
<dbReference type="Proteomes" id="UP001230504">
    <property type="component" value="Unassembled WGS sequence"/>
</dbReference>
<proteinExistence type="predicted"/>
<gene>
    <name evidence="1" type="ORF">LY79DRAFT_532807</name>
</gene>
<evidence type="ECO:0000313" key="2">
    <source>
        <dbReference type="Proteomes" id="UP001230504"/>
    </source>
</evidence>
<reference evidence="1" key="1">
    <citation type="submission" date="2021-06" db="EMBL/GenBank/DDBJ databases">
        <title>Comparative genomics, transcriptomics and evolutionary studies reveal genomic signatures of adaptation to plant cell wall in hemibiotrophic fungi.</title>
        <authorList>
            <consortium name="DOE Joint Genome Institute"/>
            <person name="Baroncelli R."/>
            <person name="Diaz J.F."/>
            <person name="Benocci T."/>
            <person name="Peng M."/>
            <person name="Battaglia E."/>
            <person name="Haridas S."/>
            <person name="Andreopoulos W."/>
            <person name="Labutti K."/>
            <person name="Pangilinan J."/>
            <person name="Floch G.L."/>
            <person name="Makela M.R."/>
            <person name="Henrissat B."/>
            <person name="Grigoriev I.V."/>
            <person name="Crouch J.A."/>
            <person name="De Vries R.P."/>
            <person name="Sukno S.A."/>
            <person name="Thon M.R."/>
        </authorList>
    </citation>
    <scope>NUCLEOTIDE SEQUENCE</scope>
    <source>
        <strain evidence="1">CBS 125086</strain>
    </source>
</reference>
<name>A0AAD8QCS4_9PEZI</name>
<evidence type="ECO:0000313" key="1">
    <source>
        <dbReference type="EMBL" id="KAK1600181.1"/>
    </source>
</evidence>
<dbReference type="AlphaFoldDB" id="A0AAD8QCS4"/>
<sequence length="94" mass="10712">MSVAFSVFFSFFSFLFFPSSALNFIFIFNLPASPPSLTRASSLMLSSSPPRACPAGYTMPPLPPLCWKRRGKKKERIGWRGWNDEEKKKPLYAE</sequence>
<keyword evidence="2" id="KW-1185">Reference proteome</keyword>
<comment type="caution">
    <text evidence="1">The sequence shown here is derived from an EMBL/GenBank/DDBJ whole genome shotgun (WGS) entry which is preliminary data.</text>
</comment>
<accession>A0AAD8QCS4</accession>
<dbReference type="GeneID" id="85440561"/>
<dbReference type="EMBL" id="JAHLJV010000001">
    <property type="protein sequence ID" value="KAK1600181.1"/>
    <property type="molecule type" value="Genomic_DNA"/>
</dbReference>